<dbReference type="PANTHER" id="PTHR48111">
    <property type="entry name" value="REGULATOR OF RPOS"/>
    <property type="match status" value="1"/>
</dbReference>
<dbReference type="CDD" id="cd17574">
    <property type="entry name" value="REC_OmpR"/>
    <property type="match status" value="1"/>
</dbReference>
<dbReference type="PROSITE" id="PS50110">
    <property type="entry name" value="RESPONSE_REGULATORY"/>
    <property type="match status" value="1"/>
</dbReference>
<comment type="caution">
    <text evidence="9">The sequence shown here is derived from an EMBL/GenBank/DDBJ whole genome shotgun (WGS) entry which is preliminary data.</text>
</comment>
<evidence type="ECO:0000256" key="6">
    <source>
        <dbReference type="PROSITE-ProRule" id="PRU00169"/>
    </source>
</evidence>
<dbReference type="PANTHER" id="PTHR48111:SF1">
    <property type="entry name" value="TWO-COMPONENT RESPONSE REGULATOR ORR33"/>
    <property type="match status" value="1"/>
</dbReference>
<dbReference type="RefSeq" id="WP_265962712.1">
    <property type="nucleotide sequence ID" value="NZ_JAPEVI010000003.1"/>
</dbReference>
<evidence type="ECO:0000256" key="5">
    <source>
        <dbReference type="ARBA" id="ARBA00023163"/>
    </source>
</evidence>
<dbReference type="InterPro" id="IPR016032">
    <property type="entry name" value="Sig_transdc_resp-reg_C-effctor"/>
</dbReference>
<dbReference type="SMART" id="SM00448">
    <property type="entry name" value="REC"/>
    <property type="match status" value="1"/>
</dbReference>
<dbReference type="InterPro" id="IPR036388">
    <property type="entry name" value="WH-like_DNA-bd_sf"/>
</dbReference>
<gene>
    <name evidence="9" type="ORF">ON753_11750</name>
</gene>
<accession>A0ABT3R1L4</accession>
<evidence type="ECO:0000256" key="4">
    <source>
        <dbReference type="ARBA" id="ARBA00023125"/>
    </source>
</evidence>
<dbReference type="Proteomes" id="UP001300261">
    <property type="component" value="Unassembled WGS sequence"/>
</dbReference>
<feature type="domain" description="HTH luxR-type" evidence="7">
    <location>
        <begin position="299"/>
        <end position="364"/>
    </location>
</feature>
<keyword evidence="1 6" id="KW-0597">Phosphoprotein</keyword>
<dbReference type="CDD" id="cd06170">
    <property type="entry name" value="LuxR_C_like"/>
    <property type="match status" value="1"/>
</dbReference>
<dbReference type="Pfam" id="PF00072">
    <property type="entry name" value="Response_reg"/>
    <property type="match status" value="1"/>
</dbReference>
<dbReference type="SUPFAM" id="SSF52172">
    <property type="entry name" value="CheY-like"/>
    <property type="match status" value="1"/>
</dbReference>
<name>A0ABT3R1L4_9HYPH</name>
<keyword evidence="2" id="KW-0902">Two-component regulatory system</keyword>
<evidence type="ECO:0000256" key="1">
    <source>
        <dbReference type="ARBA" id="ARBA00022553"/>
    </source>
</evidence>
<evidence type="ECO:0000313" key="10">
    <source>
        <dbReference type="Proteomes" id="UP001300261"/>
    </source>
</evidence>
<organism evidence="9 10">
    <name type="scientific">Roseibium salinum</name>
    <dbReference type="NCBI Taxonomy" id="1604349"/>
    <lineage>
        <taxon>Bacteria</taxon>
        <taxon>Pseudomonadati</taxon>
        <taxon>Pseudomonadota</taxon>
        <taxon>Alphaproteobacteria</taxon>
        <taxon>Hyphomicrobiales</taxon>
        <taxon>Stappiaceae</taxon>
        <taxon>Roseibium</taxon>
    </lineage>
</organism>
<reference evidence="9 10" key="1">
    <citation type="journal article" date="2016" name="Int. J. Syst. Evol. Microbiol.">
        <title>Labrenzia salina sp. nov., isolated from the rhizosphere of the halophyte Arthrocnemum macrostachyum.</title>
        <authorList>
            <person name="Camacho M."/>
            <person name="Redondo-Gomez S."/>
            <person name="Rodriguez-Llorente I."/>
            <person name="Rohde M."/>
            <person name="Sproer C."/>
            <person name="Schumann P."/>
            <person name="Klenk H.P."/>
            <person name="Montero-Calasanz M.D.C."/>
        </authorList>
    </citation>
    <scope>NUCLEOTIDE SEQUENCE [LARGE SCALE GENOMIC DNA]</scope>
    <source>
        <strain evidence="9 10">DSM 29163</strain>
    </source>
</reference>
<dbReference type="PRINTS" id="PR00038">
    <property type="entry name" value="HTHLUXR"/>
</dbReference>
<evidence type="ECO:0000259" key="7">
    <source>
        <dbReference type="PROSITE" id="PS50043"/>
    </source>
</evidence>
<dbReference type="SUPFAM" id="SSF46894">
    <property type="entry name" value="C-terminal effector domain of the bipartite response regulators"/>
    <property type="match status" value="1"/>
</dbReference>
<dbReference type="InterPro" id="IPR000792">
    <property type="entry name" value="Tscrpt_reg_LuxR_C"/>
</dbReference>
<protein>
    <submittedName>
        <fullName evidence="9">Response regulator</fullName>
    </submittedName>
</protein>
<sequence>MTGDNEPSQQSGSVPAIPSRSKPVILCVEDEPELLEDIGAELSGAGYNPVLAADGVEALRELESHAPDIIMCDITMPRLGGRELLRIVRTRRPDLADVPFIFLTALGEREDMISAKLAGADDYLVKPVDFDLMLASIDARLDQVARMRRKFDSDAEKTWQTIETLSAGETAWDSAAARALDFLALGIVFLDRDNRVVFANEAAYAFSIETDGLCVGRQIQLRERVAAKQIFSLMAEATDAGLNGIEFTAGVPVGRASNAHDVLALICSLPGSRSAGAGVPVAVAFLSDPARRLHLSRDLIASLFGLTPTEAEIALELTEGHRREAIAERLGITNTTVAFHMRNLFQKTGTNRQADLVAKILVGVGAVLPEGAG</sequence>
<dbReference type="PROSITE" id="PS50043">
    <property type="entry name" value="HTH_LUXR_2"/>
    <property type="match status" value="1"/>
</dbReference>
<keyword evidence="3" id="KW-0805">Transcription regulation</keyword>
<keyword evidence="4" id="KW-0238">DNA-binding</keyword>
<feature type="modified residue" description="4-aspartylphosphate" evidence="6">
    <location>
        <position position="73"/>
    </location>
</feature>
<dbReference type="SMART" id="SM00421">
    <property type="entry name" value="HTH_LUXR"/>
    <property type="match status" value="1"/>
</dbReference>
<feature type="domain" description="Response regulatory" evidence="8">
    <location>
        <begin position="24"/>
        <end position="141"/>
    </location>
</feature>
<dbReference type="InterPro" id="IPR011006">
    <property type="entry name" value="CheY-like_superfamily"/>
</dbReference>
<dbReference type="Gene3D" id="3.40.50.2300">
    <property type="match status" value="1"/>
</dbReference>
<proteinExistence type="predicted"/>
<keyword evidence="5" id="KW-0804">Transcription</keyword>
<dbReference type="EMBL" id="JAPEVI010000003">
    <property type="protein sequence ID" value="MCX2723040.1"/>
    <property type="molecule type" value="Genomic_DNA"/>
</dbReference>
<evidence type="ECO:0000259" key="8">
    <source>
        <dbReference type="PROSITE" id="PS50110"/>
    </source>
</evidence>
<keyword evidence="10" id="KW-1185">Reference proteome</keyword>
<dbReference type="Pfam" id="PF00196">
    <property type="entry name" value="GerE"/>
    <property type="match status" value="1"/>
</dbReference>
<dbReference type="Gene3D" id="1.10.10.10">
    <property type="entry name" value="Winged helix-like DNA-binding domain superfamily/Winged helix DNA-binding domain"/>
    <property type="match status" value="1"/>
</dbReference>
<evidence type="ECO:0000313" key="9">
    <source>
        <dbReference type="EMBL" id="MCX2723040.1"/>
    </source>
</evidence>
<dbReference type="InterPro" id="IPR039420">
    <property type="entry name" value="WalR-like"/>
</dbReference>
<evidence type="ECO:0000256" key="2">
    <source>
        <dbReference type="ARBA" id="ARBA00023012"/>
    </source>
</evidence>
<evidence type="ECO:0000256" key="3">
    <source>
        <dbReference type="ARBA" id="ARBA00023015"/>
    </source>
</evidence>
<dbReference type="InterPro" id="IPR001789">
    <property type="entry name" value="Sig_transdc_resp-reg_receiver"/>
</dbReference>